<dbReference type="SUPFAM" id="SSF69318">
    <property type="entry name" value="Integrin alpha N-terminal domain"/>
    <property type="match status" value="1"/>
</dbReference>
<comment type="caution">
    <text evidence="2">The sequence shown here is derived from an EMBL/GenBank/DDBJ whole genome shotgun (WGS) entry which is preliminary data.</text>
</comment>
<accession>A0ABU9DEE9</accession>
<feature type="signal peptide" evidence="1">
    <location>
        <begin position="1"/>
        <end position="24"/>
    </location>
</feature>
<dbReference type="EMBL" id="JBBPCC010000002">
    <property type="protein sequence ID" value="MEK8127240.1"/>
    <property type="molecule type" value="Genomic_DNA"/>
</dbReference>
<evidence type="ECO:0000313" key="3">
    <source>
        <dbReference type="Proteomes" id="UP001469365"/>
    </source>
</evidence>
<gene>
    <name evidence="2" type="ORF">WMW72_04865</name>
</gene>
<evidence type="ECO:0000256" key="1">
    <source>
        <dbReference type="SAM" id="SignalP"/>
    </source>
</evidence>
<dbReference type="PROSITE" id="PS51257">
    <property type="entry name" value="PROKAR_LIPOPROTEIN"/>
    <property type="match status" value="1"/>
</dbReference>
<keyword evidence="1" id="KW-0732">Signal</keyword>
<feature type="chain" id="PRO_5046473919" description="VCBS repeat-containing protein" evidence="1">
    <location>
        <begin position="25"/>
        <end position="186"/>
    </location>
</feature>
<evidence type="ECO:0008006" key="4">
    <source>
        <dbReference type="Google" id="ProtNLM"/>
    </source>
</evidence>
<dbReference type="RefSeq" id="WP_341414294.1">
    <property type="nucleotide sequence ID" value="NZ_JBBPCC010000002.1"/>
</dbReference>
<evidence type="ECO:0000313" key="2">
    <source>
        <dbReference type="EMBL" id="MEK8127240.1"/>
    </source>
</evidence>
<organism evidence="2 3">
    <name type="scientific">Paenibacillus filicis</name>
    <dbReference type="NCBI Taxonomy" id="669464"/>
    <lineage>
        <taxon>Bacteria</taxon>
        <taxon>Bacillati</taxon>
        <taxon>Bacillota</taxon>
        <taxon>Bacilli</taxon>
        <taxon>Bacillales</taxon>
        <taxon>Paenibacillaceae</taxon>
        <taxon>Paenibacillus</taxon>
    </lineage>
</organism>
<protein>
    <recommendedName>
        <fullName evidence="4">VCBS repeat-containing protein</fullName>
    </recommendedName>
</protein>
<dbReference type="Proteomes" id="UP001469365">
    <property type="component" value="Unassembled WGS sequence"/>
</dbReference>
<keyword evidence="3" id="KW-1185">Reference proteome</keyword>
<proteinExistence type="predicted"/>
<reference evidence="2 3" key="1">
    <citation type="submission" date="2024-04" db="EMBL/GenBank/DDBJ databases">
        <title>draft genome sequnece of Paenibacillus filicis.</title>
        <authorList>
            <person name="Kim D.-U."/>
        </authorList>
    </citation>
    <scope>NUCLEOTIDE SEQUENCE [LARGE SCALE GENOMIC DNA]</scope>
    <source>
        <strain evidence="2 3">KACC14197</strain>
    </source>
</reference>
<name>A0ABU9DEE9_9BACL</name>
<dbReference type="InterPro" id="IPR028994">
    <property type="entry name" value="Integrin_alpha_N"/>
</dbReference>
<sequence>MLTRMLVTGITASALLWLSGCGMPASPMDSIKPPVYEGASRDDKFHAALHALLPQGARILVSDREAGGQGILYEDVDGDGSDEALIVYEQSALKDKELKAALLKQRNEDWRIVWDTKGFGYGLDYAGFSDVNEDGIPEIVLGWSLGEAGNGMDIYEWKNNTLQLWATKEYSDSLSLDNLLTSYKFK</sequence>